<dbReference type="Proteomes" id="UP001159363">
    <property type="component" value="Chromosome 4"/>
</dbReference>
<gene>
    <name evidence="1" type="ORF">PR048_015863</name>
</gene>
<evidence type="ECO:0000313" key="1">
    <source>
        <dbReference type="EMBL" id="KAJ8884006.1"/>
    </source>
</evidence>
<evidence type="ECO:0000313" key="2">
    <source>
        <dbReference type="Proteomes" id="UP001159363"/>
    </source>
</evidence>
<protein>
    <submittedName>
        <fullName evidence="1">Uncharacterized protein</fullName>
    </submittedName>
</protein>
<sequence length="75" mass="8582">MLCRYIEGLQTDNRYISNWDKQLRATPENTQPPDPSKLPAHWLSNSVGNHGSIVNALWALRDFMMRDALGINKTI</sequence>
<proteinExistence type="predicted"/>
<comment type="caution">
    <text evidence="1">The sequence shown here is derived from an EMBL/GenBank/DDBJ whole genome shotgun (WGS) entry which is preliminary data.</text>
</comment>
<accession>A0ABQ9HI45</accession>
<dbReference type="EMBL" id="JARBHB010000005">
    <property type="protein sequence ID" value="KAJ8884006.1"/>
    <property type="molecule type" value="Genomic_DNA"/>
</dbReference>
<name>A0ABQ9HI45_9NEOP</name>
<reference evidence="1 2" key="1">
    <citation type="submission" date="2023-02" db="EMBL/GenBank/DDBJ databases">
        <title>LHISI_Scaffold_Assembly.</title>
        <authorList>
            <person name="Stuart O.P."/>
            <person name="Cleave R."/>
            <person name="Magrath M.J.L."/>
            <person name="Mikheyev A.S."/>
        </authorList>
    </citation>
    <scope>NUCLEOTIDE SEQUENCE [LARGE SCALE GENOMIC DNA]</scope>
    <source>
        <strain evidence="1">Daus_M_001</strain>
        <tissue evidence="1">Leg muscle</tissue>
    </source>
</reference>
<organism evidence="1 2">
    <name type="scientific">Dryococelus australis</name>
    <dbReference type="NCBI Taxonomy" id="614101"/>
    <lineage>
        <taxon>Eukaryota</taxon>
        <taxon>Metazoa</taxon>
        <taxon>Ecdysozoa</taxon>
        <taxon>Arthropoda</taxon>
        <taxon>Hexapoda</taxon>
        <taxon>Insecta</taxon>
        <taxon>Pterygota</taxon>
        <taxon>Neoptera</taxon>
        <taxon>Polyneoptera</taxon>
        <taxon>Phasmatodea</taxon>
        <taxon>Verophasmatodea</taxon>
        <taxon>Anareolatae</taxon>
        <taxon>Phasmatidae</taxon>
        <taxon>Eurycanthinae</taxon>
        <taxon>Dryococelus</taxon>
    </lineage>
</organism>
<keyword evidence="2" id="KW-1185">Reference proteome</keyword>